<dbReference type="Pfam" id="PF04448">
    <property type="entry name" value="DUF551"/>
    <property type="match status" value="1"/>
</dbReference>
<name>A0AAW9LPI5_KLEAE</name>
<accession>A0AAW9LPI5</accession>
<evidence type="ECO:0000256" key="1">
    <source>
        <dbReference type="SAM" id="Coils"/>
    </source>
</evidence>
<dbReference type="AlphaFoldDB" id="A0AAW9LPI5"/>
<dbReference type="Proteomes" id="UP001303386">
    <property type="component" value="Unassembled WGS sequence"/>
</dbReference>
<reference evidence="3" key="1">
    <citation type="journal article" date="2023" name="J. Hosp. Infect.">
        <title>Cross-contamination of carbapenem-resistant Gram-negative bacteria between patients and hospital environment in the first year of a newly built surgical ward.</title>
        <authorList>
            <person name="Boutin S."/>
            <person name="Scherrer M."/>
            <person name="Spath I."/>
            <person name="Kocer K."/>
            <person name="Heeg K."/>
            <person name="Nurjadi D."/>
        </authorList>
    </citation>
    <scope>NUCLEOTIDE SEQUENCE</scope>
    <source>
        <strain evidence="3">KE10384</strain>
    </source>
</reference>
<evidence type="ECO:0000313" key="3">
    <source>
        <dbReference type="EMBL" id="MEA8799847.1"/>
    </source>
</evidence>
<sequence length="276" mass="30711">MTNSQLTDLRTLILSEVGDFFAGVGSPGEPETPEEMQRELSMRLGRILNNHIVNYPRCEVLVEILRECRAARDEAQAELQERRKADSEPVAVVPDDVSGPLAHAYKELTPTFMRNHIAVFERYGIAPNDSSTVIQALRIALDGIERRAAMLQAGNSPVIPDGYVMVPREPTKEMIDAGWLHFIGTKHPSSKGTYKSMLAAAPQDTPALDSVQSVVTVSDTWIPVSERMPDDEEQYYLTYSEGDGVCRSYFFDGYFADQYITHWMALPAAPQEVKGG</sequence>
<feature type="domain" description="DUF551" evidence="2">
    <location>
        <begin position="221"/>
        <end position="271"/>
    </location>
</feature>
<organism evidence="3 4">
    <name type="scientific">Klebsiella aerogenes</name>
    <name type="common">Enterobacter aerogenes</name>
    <dbReference type="NCBI Taxonomy" id="548"/>
    <lineage>
        <taxon>Bacteria</taxon>
        <taxon>Pseudomonadati</taxon>
        <taxon>Pseudomonadota</taxon>
        <taxon>Gammaproteobacteria</taxon>
        <taxon>Enterobacterales</taxon>
        <taxon>Enterobacteriaceae</taxon>
        <taxon>Klebsiella/Raoultella group</taxon>
        <taxon>Klebsiella</taxon>
    </lineage>
</organism>
<dbReference type="RefSeq" id="WP_323787285.1">
    <property type="nucleotide sequence ID" value="NZ_JARELW010000003.1"/>
</dbReference>
<evidence type="ECO:0000313" key="4">
    <source>
        <dbReference type="Proteomes" id="UP001303386"/>
    </source>
</evidence>
<dbReference type="EMBL" id="JARELW010000003">
    <property type="protein sequence ID" value="MEA8799847.1"/>
    <property type="molecule type" value="Genomic_DNA"/>
</dbReference>
<protein>
    <submittedName>
        <fullName evidence="3">DUF551 domain-containing protein</fullName>
    </submittedName>
</protein>
<feature type="coiled-coil region" evidence="1">
    <location>
        <begin position="61"/>
        <end position="88"/>
    </location>
</feature>
<evidence type="ECO:0000259" key="2">
    <source>
        <dbReference type="Pfam" id="PF04448"/>
    </source>
</evidence>
<comment type="caution">
    <text evidence="3">The sequence shown here is derived from an EMBL/GenBank/DDBJ whole genome shotgun (WGS) entry which is preliminary data.</text>
</comment>
<dbReference type="InterPro" id="IPR007539">
    <property type="entry name" value="DUF551"/>
</dbReference>
<proteinExistence type="predicted"/>
<keyword evidence="1" id="KW-0175">Coiled coil</keyword>
<gene>
    <name evidence="3" type="ORF">PZT46_11390</name>
</gene>